<accession>A0AAE9HV15</accession>
<keyword evidence="2" id="KW-0175">Coiled coil</keyword>
<dbReference type="SMART" id="SM00530">
    <property type="entry name" value="HTH_XRE"/>
    <property type="match status" value="1"/>
</dbReference>
<dbReference type="InterPro" id="IPR001387">
    <property type="entry name" value="Cro/C1-type_HTH"/>
</dbReference>
<evidence type="ECO:0000256" key="2">
    <source>
        <dbReference type="SAM" id="Coils"/>
    </source>
</evidence>
<dbReference type="GO" id="GO:0003677">
    <property type="term" value="F:DNA binding"/>
    <property type="evidence" value="ECO:0007669"/>
    <property type="project" value="UniProtKB-KW"/>
</dbReference>
<dbReference type="SUPFAM" id="SSF47413">
    <property type="entry name" value="lambda repressor-like DNA-binding domains"/>
    <property type="match status" value="1"/>
</dbReference>
<dbReference type="AlphaFoldDB" id="A0AAE9HV15"/>
<dbReference type="Proteomes" id="UP001056819">
    <property type="component" value="Chromosome"/>
</dbReference>
<feature type="domain" description="HTH cro/C1-type" evidence="3">
    <location>
        <begin position="23"/>
        <end position="77"/>
    </location>
</feature>
<dbReference type="Gene3D" id="1.10.260.40">
    <property type="entry name" value="lambda repressor-like DNA-binding domains"/>
    <property type="match status" value="1"/>
</dbReference>
<proteinExistence type="predicted"/>
<dbReference type="InterPro" id="IPR050807">
    <property type="entry name" value="TransReg_Diox_bact_type"/>
</dbReference>
<protein>
    <submittedName>
        <fullName evidence="4">Helix-turn-helix transcriptional regulator</fullName>
    </submittedName>
</protein>
<feature type="coiled-coil region" evidence="2">
    <location>
        <begin position="125"/>
        <end position="152"/>
    </location>
</feature>
<dbReference type="Pfam" id="PF01381">
    <property type="entry name" value="HTH_3"/>
    <property type="match status" value="1"/>
</dbReference>
<dbReference type="GO" id="GO:0003700">
    <property type="term" value="F:DNA-binding transcription factor activity"/>
    <property type="evidence" value="ECO:0007669"/>
    <property type="project" value="TreeGrafter"/>
</dbReference>
<dbReference type="InterPro" id="IPR010982">
    <property type="entry name" value="Lambda_DNA-bd_dom_sf"/>
</dbReference>
<dbReference type="PANTHER" id="PTHR46797">
    <property type="entry name" value="HTH-TYPE TRANSCRIPTIONAL REGULATOR"/>
    <property type="match status" value="1"/>
</dbReference>
<dbReference type="PROSITE" id="PS50943">
    <property type="entry name" value="HTH_CROC1"/>
    <property type="match status" value="1"/>
</dbReference>
<keyword evidence="1" id="KW-0238">DNA-binding</keyword>
<sequence length="154" mass="17895">MEPTKSLTTYRESVDFMETCEKIRSLRKENKLSQKDMAEKLQMSVNGYSKIERGETELNMQRLKQIADIFGVSPRELVPQGGNNLVCFISNGYGETYHSETYTGNTFANRRNDLENEITQLKLIIRHKDELLASQERELESLRKILEFLDKKPS</sequence>
<evidence type="ECO:0000259" key="3">
    <source>
        <dbReference type="PROSITE" id="PS50943"/>
    </source>
</evidence>
<evidence type="ECO:0000313" key="4">
    <source>
        <dbReference type="EMBL" id="URD67016.1"/>
    </source>
</evidence>
<dbReference type="GO" id="GO:0005829">
    <property type="term" value="C:cytosol"/>
    <property type="evidence" value="ECO:0007669"/>
    <property type="project" value="TreeGrafter"/>
</dbReference>
<dbReference type="EMBL" id="CP097501">
    <property type="protein sequence ID" value="URD67016.1"/>
    <property type="molecule type" value="Genomic_DNA"/>
</dbReference>
<evidence type="ECO:0000256" key="1">
    <source>
        <dbReference type="ARBA" id="ARBA00023125"/>
    </source>
</evidence>
<dbReference type="PANTHER" id="PTHR46797:SF1">
    <property type="entry name" value="METHYLPHOSPHONATE SYNTHASE"/>
    <property type="match status" value="1"/>
</dbReference>
<gene>
    <name evidence="4" type="ORF">LNQ82_07370</name>
</gene>
<evidence type="ECO:0000313" key="5">
    <source>
        <dbReference type="Proteomes" id="UP001056819"/>
    </source>
</evidence>
<dbReference type="RefSeq" id="WP_156932332.1">
    <property type="nucleotide sequence ID" value="NZ_CP097501.1"/>
</dbReference>
<reference evidence="4" key="1">
    <citation type="submission" date="2022-05" db="EMBL/GenBank/DDBJ databases">
        <title>Alysiella filiformis genome sequencing.</title>
        <authorList>
            <person name="Viehboeck T."/>
        </authorList>
    </citation>
    <scope>NUCLEOTIDE SEQUENCE</scope>
    <source>
        <strain evidence="4">DSM 2580</strain>
    </source>
</reference>
<dbReference type="CDD" id="cd00093">
    <property type="entry name" value="HTH_XRE"/>
    <property type="match status" value="1"/>
</dbReference>
<name>A0AAE9HV15_9NEIS</name>
<organism evidence="4 5">
    <name type="scientific">Conchiformibius steedae DSM 2580</name>
    <dbReference type="NCBI Taxonomy" id="1121352"/>
    <lineage>
        <taxon>Bacteria</taxon>
        <taxon>Pseudomonadati</taxon>
        <taxon>Pseudomonadota</taxon>
        <taxon>Betaproteobacteria</taxon>
        <taxon>Neisseriales</taxon>
        <taxon>Neisseriaceae</taxon>
        <taxon>Conchiformibius</taxon>
    </lineage>
</organism>